<protein>
    <submittedName>
        <fullName evidence="2">Uncharacterized protein</fullName>
    </submittedName>
</protein>
<feature type="region of interest" description="Disordered" evidence="1">
    <location>
        <begin position="1"/>
        <end position="40"/>
    </location>
</feature>
<evidence type="ECO:0000313" key="3">
    <source>
        <dbReference type="Proteomes" id="UP000219068"/>
    </source>
</evidence>
<gene>
    <name evidence="2" type="ORF">SAMN05428964_1012148</name>
</gene>
<sequence>MMTLKMVAGPDTIAPDTAKRKGLVHRNPAKPLRQNDKNAL</sequence>
<dbReference type="AlphaFoldDB" id="A0A285RSV5"/>
<accession>A0A285RSV5</accession>
<evidence type="ECO:0000256" key="1">
    <source>
        <dbReference type="SAM" id="MobiDB-lite"/>
    </source>
</evidence>
<dbReference type="Proteomes" id="UP000219068">
    <property type="component" value="Unassembled WGS sequence"/>
</dbReference>
<proteinExistence type="predicted"/>
<dbReference type="EMBL" id="OBMM01000001">
    <property type="protein sequence ID" value="SOB97262.1"/>
    <property type="molecule type" value="Genomic_DNA"/>
</dbReference>
<reference evidence="2 3" key="1">
    <citation type="submission" date="2017-08" db="EMBL/GenBank/DDBJ databases">
        <authorList>
            <person name="de Groot N.N."/>
        </authorList>
    </citation>
    <scope>NUCLEOTIDE SEQUENCE [LARGE SCALE GENOMIC DNA]</scope>
    <source>
        <strain evidence="2 3">USBA 78</strain>
    </source>
</reference>
<organism evidence="2 3">
    <name type="scientific">Thalassospira xiamenensis</name>
    <dbReference type="NCBI Taxonomy" id="220697"/>
    <lineage>
        <taxon>Bacteria</taxon>
        <taxon>Pseudomonadati</taxon>
        <taxon>Pseudomonadota</taxon>
        <taxon>Alphaproteobacteria</taxon>
        <taxon>Rhodospirillales</taxon>
        <taxon>Thalassospiraceae</taxon>
        <taxon>Thalassospira</taxon>
    </lineage>
</organism>
<evidence type="ECO:0000313" key="2">
    <source>
        <dbReference type="EMBL" id="SOB97262.1"/>
    </source>
</evidence>
<name>A0A285RSV5_9PROT</name>